<accession>A0A6A6WD53</accession>
<feature type="transmembrane region" description="Helical" evidence="2">
    <location>
        <begin position="88"/>
        <end position="107"/>
    </location>
</feature>
<feature type="compositionally biased region" description="Basic and acidic residues" evidence="1">
    <location>
        <begin position="498"/>
        <end position="510"/>
    </location>
</feature>
<keyword evidence="4" id="KW-1185">Reference proteome</keyword>
<feature type="compositionally biased region" description="Polar residues" evidence="1">
    <location>
        <begin position="447"/>
        <end position="466"/>
    </location>
</feature>
<dbReference type="InterPro" id="IPR018830">
    <property type="entry name" value="DUF2434"/>
</dbReference>
<sequence length="510" mass="57741">MSAVHTRSLLQFPAGDNSTDTFINGVHYNRTTLDLFSYQLYSNDTISNGSNCFLVFDIYHPSLLPNGSWINGTSCYTPYYGIRTRGSLSIAFGTAFGITLVFTLVNLRKHGRMYLREDKRFKIIGRRWQWYWMIFVAVCGLVSCFTGIDVERFYLQSLPIVLQSFFFALMLPGMLAAVWEAVRHWGSFSERRVSERDPYLLIDDDRRAKTEFYFPLVFYVFAWLSFFLVIPRSWGKLQQQRSPEQQAEIAAPNATNIRLKIGGIIAAVAWSVIVYSLFHSARHYSTRSQNRIPLKLVAALVVLAIRIAYSTASAYVWDIGISKFDGDPAWPFALGYGSSLLLLVILEIAGLRDENEDKVIIQLRREMGRAVDAELGYKAKPSWWNKAAASMHLNHDDRLKAITREAPVDRQTHSDLFEDVEMHAFDPPSENGSQSADHPDPFRDPSLTGSVTPSHEATHMMRSSSRPRGVASIETMDSASTSISETTGMTGQTLDNDAQPKREYRSMLDI</sequence>
<feature type="compositionally biased region" description="Polar residues" evidence="1">
    <location>
        <begin position="475"/>
        <end position="496"/>
    </location>
</feature>
<dbReference type="RefSeq" id="XP_033603209.1">
    <property type="nucleotide sequence ID" value="XM_033748979.1"/>
</dbReference>
<evidence type="ECO:0000313" key="3">
    <source>
        <dbReference type="EMBL" id="KAF2760758.1"/>
    </source>
</evidence>
<dbReference type="GeneID" id="54490033"/>
<gene>
    <name evidence="3" type="ORF">EJ05DRAFT_530605</name>
</gene>
<dbReference type="AlphaFoldDB" id="A0A6A6WD53"/>
<feature type="transmembrane region" description="Helical" evidence="2">
    <location>
        <begin position="160"/>
        <end position="182"/>
    </location>
</feature>
<keyword evidence="2" id="KW-0472">Membrane</keyword>
<keyword evidence="2" id="KW-0812">Transmembrane</keyword>
<dbReference type="Proteomes" id="UP000799437">
    <property type="component" value="Unassembled WGS sequence"/>
</dbReference>
<feature type="transmembrane region" description="Helical" evidence="2">
    <location>
        <begin position="329"/>
        <end position="349"/>
    </location>
</feature>
<name>A0A6A6WD53_9PEZI</name>
<feature type="transmembrane region" description="Helical" evidence="2">
    <location>
        <begin position="212"/>
        <end position="230"/>
    </location>
</feature>
<protein>
    <submittedName>
        <fullName evidence="3">Uncharacterized protein</fullName>
    </submittedName>
</protein>
<dbReference type="EMBL" id="ML996567">
    <property type="protein sequence ID" value="KAF2760758.1"/>
    <property type="molecule type" value="Genomic_DNA"/>
</dbReference>
<feature type="transmembrane region" description="Helical" evidence="2">
    <location>
        <begin position="292"/>
        <end position="309"/>
    </location>
</feature>
<evidence type="ECO:0000256" key="1">
    <source>
        <dbReference type="SAM" id="MobiDB-lite"/>
    </source>
</evidence>
<feature type="region of interest" description="Disordered" evidence="1">
    <location>
        <begin position="423"/>
        <end position="510"/>
    </location>
</feature>
<feature type="transmembrane region" description="Helical" evidence="2">
    <location>
        <begin position="261"/>
        <end position="280"/>
    </location>
</feature>
<dbReference type="OrthoDB" id="5308502at2759"/>
<feature type="transmembrane region" description="Helical" evidence="2">
    <location>
        <begin position="128"/>
        <end position="148"/>
    </location>
</feature>
<keyword evidence="2" id="KW-1133">Transmembrane helix</keyword>
<organism evidence="3 4">
    <name type="scientific">Pseudovirgaria hyperparasitica</name>
    <dbReference type="NCBI Taxonomy" id="470096"/>
    <lineage>
        <taxon>Eukaryota</taxon>
        <taxon>Fungi</taxon>
        <taxon>Dikarya</taxon>
        <taxon>Ascomycota</taxon>
        <taxon>Pezizomycotina</taxon>
        <taxon>Dothideomycetes</taxon>
        <taxon>Dothideomycetes incertae sedis</taxon>
        <taxon>Acrospermales</taxon>
        <taxon>Acrospermaceae</taxon>
        <taxon>Pseudovirgaria</taxon>
    </lineage>
</organism>
<reference evidence="3" key="1">
    <citation type="journal article" date="2020" name="Stud. Mycol.">
        <title>101 Dothideomycetes genomes: a test case for predicting lifestyles and emergence of pathogens.</title>
        <authorList>
            <person name="Haridas S."/>
            <person name="Albert R."/>
            <person name="Binder M."/>
            <person name="Bloem J."/>
            <person name="Labutti K."/>
            <person name="Salamov A."/>
            <person name="Andreopoulos B."/>
            <person name="Baker S."/>
            <person name="Barry K."/>
            <person name="Bills G."/>
            <person name="Bluhm B."/>
            <person name="Cannon C."/>
            <person name="Castanera R."/>
            <person name="Culley D."/>
            <person name="Daum C."/>
            <person name="Ezra D."/>
            <person name="Gonzalez J."/>
            <person name="Henrissat B."/>
            <person name="Kuo A."/>
            <person name="Liang C."/>
            <person name="Lipzen A."/>
            <person name="Lutzoni F."/>
            <person name="Magnuson J."/>
            <person name="Mondo S."/>
            <person name="Nolan M."/>
            <person name="Ohm R."/>
            <person name="Pangilinan J."/>
            <person name="Park H.-J."/>
            <person name="Ramirez L."/>
            <person name="Alfaro M."/>
            <person name="Sun H."/>
            <person name="Tritt A."/>
            <person name="Yoshinaga Y."/>
            <person name="Zwiers L.-H."/>
            <person name="Turgeon B."/>
            <person name="Goodwin S."/>
            <person name="Spatafora J."/>
            <person name="Crous P."/>
            <person name="Grigoriev I."/>
        </authorList>
    </citation>
    <scope>NUCLEOTIDE SEQUENCE</scope>
    <source>
        <strain evidence="3">CBS 121739</strain>
    </source>
</reference>
<proteinExistence type="predicted"/>
<evidence type="ECO:0000256" key="2">
    <source>
        <dbReference type="SAM" id="Phobius"/>
    </source>
</evidence>
<dbReference type="Pfam" id="PF10361">
    <property type="entry name" value="DUF2434"/>
    <property type="match status" value="1"/>
</dbReference>
<evidence type="ECO:0000313" key="4">
    <source>
        <dbReference type="Proteomes" id="UP000799437"/>
    </source>
</evidence>